<dbReference type="PANTHER" id="PTHR36371">
    <property type="entry name" value="PROTEIN PLASTID TRANSCRIPTIONALLY ACTIVE 10"/>
    <property type="match status" value="1"/>
</dbReference>
<evidence type="ECO:0000313" key="1">
    <source>
        <dbReference type="EMBL" id="JAD52891.1"/>
    </source>
</evidence>
<dbReference type="GO" id="GO:0009507">
    <property type="term" value="C:chloroplast"/>
    <property type="evidence" value="ECO:0007669"/>
    <property type="project" value="TreeGrafter"/>
</dbReference>
<proteinExistence type="predicted"/>
<reference evidence="1" key="1">
    <citation type="submission" date="2014-09" db="EMBL/GenBank/DDBJ databases">
        <authorList>
            <person name="Magalhaes I.L.F."/>
            <person name="Oliveira U."/>
            <person name="Santos F.R."/>
            <person name="Vidigal T.H.D.A."/>
            <person name="Brescovit A.D."/>
            <person name="Santos A.J."/>
        </authorList>
    </citation>
    <scope>NUCLEOTIDE SEQUENCE</scope>
    <source>
        <tissue evidence="1">Shoot tissue taken approximately 20 cm above the soil surface</tissue>
    </source>
</reference>
<name>A0A0A9AP13_ARUDO</name>
<dbReference type="EMBL" id="GBRH01245004">
    <property type="protein sequence ID" value="JAD52891.1"/>
    <property type="molecule type" value="Transcribed_RNA"/>
</dbReference>
<protein>
    <submittedName>
        <fullName evidence="1">Uncharacterized protein</fullName>
    </submittedName>
</protein>
<dbReference type="InterPro" id="IPR044967">
    <property type="entry name" value="PTAC10"/>
</dbReference>
<organism evidence="1">
    <name type="scientific">Arundo donax</name>
    <name type="common">Giant reed</name>
    <name type="synonym">Donax arundinaceus</name>
    <dbReference type="NCBI Taxonomy" id="35708"/>
    <lineage>
        <taxon>Eukaryota</taxon>
        <taxon>Viridiplantae</taxon>
        <taxon>Streptophyta</taxon>
        <taxon>Embryophyta</taxon>
        <taxon>Tracheophyta</taxon>
        <taxon>Spermatophyta</taxon>
        <taxon>Magnoliopsida</taxon>
        <taxon>Liliopsida</taxon>
        <taxon>Poales</taxon>
        <taxon>Poaceae</taxon>
        <taxon>PACMAD clade</taxon>
        <taxon>Arundinoideae</taxon>
        <taxon>Arundineae</taxon>
        <taxon>Arundo</taxon>
    </lineage>
</organism>
<dbReference type="PANTHER" id="PTHR36371:SF1">
    <property type="entry name" value="PROTEIN PLASTID TRANSCRIPTIONALLY ACTIVE 10"/>
    <property type="match status" value="1"/>
</dbReference>
<dbReference type="AlphaFoldDB" id="A0A0A9AP13"/>
<dbReference type="GO" id="GO:0003723">
    <property type="term" value="F:RNA binding"/>
    <property type="evidence" value="ECO:0007669"/>
    <property type="project" value="InterPro"/>
</dbReference>
<reference evidence="1" key="2">
    <citation type="journal article" date="2015" name="Data Brief">
        <title>Shoot transcriptome of the giant reed, Arundo donax.</title>
        <authorList>
            <person name="Barrero R.A."/>
            <person name="Guerrero F.D."/>
            <person name="Moolhuijzen P."/>
            <person name="Goolsby J.A."/>
            <person name="Tidwell J."/>
            <person name="Bellgard S.E."/>
            <person name="Bellgard M.I."/>
        </authorList>
    </citation>
    <scope>NUCLEOTIDE SEQUENCE</scope>
    <source>
        <tissue evidence="1">Shoot tissue taken approximately 20 cm above the soil surface</tissue>
    </source>
</reference>
<sequence>MRFVYPNIDHLIFNRFDFPPIFHRKEDTNPEQFGVKVEGHPFLGKNL</sequence>
<dbReference type="GO" id="GO:0000427">
    <property type="term" value="C:plastid-encoded plastid RNA polymerase complex"/>
    <property type="evidence" value="ECO:0007669"/>
    <property type="project" value="InterPro"/>
</dbReference>
<accession>A0A0A9AP13</accession>